<dbReference type="Gene3D" id="3.30.70.260">
    <property type="match status" value="1"/>
</dbReference>
<dbReference type="SUPFAM" id="SSF55021">
    <property type="entry name" value="ACT-like"/>
    <property type="match status" value="1"/>
</dbReference>
<evidence type="ECO:0000256" key="4">
    <source>
        <dbReference type="ARBA" id="ARBA00023141"/>
    </source>
</evidence>
<dbReference type="GO" id="GO:0005737">
    <property type="term" value="C:cytoplasm"/>
    <property type="evidence" value="ECO:0007669"/>
    <property type="project" value="TreeGrafter"/>
</dbReference>
<evidence type="ECO:0000256" key="1">
    <source>
        <dbReference type="ARBA" id="ARBA00004741"/>
    </source>
</evidence>
<evidence type="ECO:0000313" key="9">
    <source>
        <dbReference type="EMBL" id="OEJ81801.1"/>
    </source>
</evidence>
<evidence type="ECO:0000256" key="3">
    <source>
        <dbReference type="ARBA" id="ARBA00022605"/>
    </source>
</evidence>
<feature type="domain" description="Prephenate dehydratase" evidence="7">
    <location>
        <begin position="5"/>
        <end position="218"/>
    </location>
</feature>
<dbReference type="EC" id="4.2.1.51" evidence="2"/>
<dbReference type="VEuPathDB" id="FungiDB:AWRI3580_g3920"/>
<dbReference type="SUPFAM" id="SSF53850">
    <property type="entry name" value="Periplasmic binding protein-like II"/>
    <property type="match status" value="1"/>
</dbReference>
<dbReference type="GO" id="GO:0009094">
    <property type="term" value="P:L-phenylalanine biosynthetic process"/>
    <property type="evidence" value="ECO:0007669"/>
    <property type="project" value="UniProtKB-UniPathway"/>
</dbReference>
<dbReference type="Pfam" id="PF00800">
    <property type="entry name" value="PDT"/>
    <property type="match status" value="1"/>
</dbReference>
<dbReference type="InterPro" id="IPR045865">
    <property type="entry name" value="ACT-like_dom_sf"/>
</dbReference>
<dbReference type="PANTHER" id="PTHR21022:SF19">
    <property type="entry name" value="PREPHENATE DEHYDRATASE-RELATED"/>
    <property type="match status" value="1"/>
</dbReference>
<evidence type="ECO:0000259" key="7">
    <source>
        <dbReference type="PROSITE" id="PS51171"/>
    </source>
</evidence>
<keyword evidence="5" id="KW-0584">Phenylalanine biosynthesis</keyword>
<dbReference type="InterPro" id="IPR001086">
    <property type="entry name" value="Preph_deHydtase"/>
</dbReference>
<keyword evidence="10" id="KW-1185">Reference proteome</keyword>
<dbReference type="PROSITE" id="PS51671">
    <property type="entry name" value="ACT"/>
    <property type="match status" value="1"/>
</dbReference>
<dbReference type="OrthoDB" id="983542at2759"/>
<accession>A0A1E5R4J9</accession>
<dbReference type="CDD" id="cd13532">
    <property type="entry name" value="PBP2_PDT_like"/>
    <property type="match status" value="1"/>
</dbReference>
<dbReference type="EMBL" id="LPNN01000010">
    <property type="protein sequence ID" value="OEJ81801.1"/>
    <property type="molecule type" value="Genomic_DNA"/>
</dbReference>
<evidence type="ECO:0000256" key="2">
    <source>
        <dbReference type="ARBA" id="ARBA00013147"/>
    </source>
</evidence>
<reference evidence="10" key="1">
    <citation type="journal article" date="2016" name="Genome Announc.">
        <title>Genome sequences of three species of Hanseniaspora isolated from spontaneous wine fermentations.</title>
        <authorList>
            <person name="Sternes P.R."/>
            <person name="Lee D."/>
            <person name="Kutyna D.R."/>
            <person name="Borneman A.R."/>
        </authorList>
    </citation>
    <scope>NUCLEOTIDE SEQUENCE [LARGE SCALE GENOMIC DNA]</scope>
    <source>
        <strain evidence="10">AWRI3580</strain>
    </source>
</reference>
<keyword evidence="3" id="KW-0028">Amino-acid biosynthesis</keyword>
<dbReference type="PROSITE" id="PS51171">
    <property type="entry name" value="PREPHENATE_DEHYDR_3"/>
    <property type="match status" value="1"/>
</dbReference>
<organism evidence="9 10">
    <name type="scientific">Hanseniaspora uvarum</name>
    <name type="common">Yeast</name>
    <name type="synonym">Kloeckera apiculata</name>
    <dbReference type="NCBI Taxonomy" id="29833"/>
    <lineage>
        <taxon>Eukaryota</taxon>
        <taxon>Fungi</taxon>
        <taxon>Dikarya</taxon>
        <taxon>Ascomycota</taxon>
        <taxon>Saccharomycotina</taxon>
        <taxon>Saccharomycetes</taxon>
        <taxon>Saccharomycodales</taxon>
        <taxon>Saccharomycodaceae</taxon>
        <taxon>Hanseniaspora</taxon>
    </lineage>
</organism>
<name>A0A1E5R4J9_HANUV</name>
<comment type="pathway">
    <text evidence="1">Amino-acid biosynthesis; L-phenylalanine biosynthesis; phenylpyruvate from prephenate: step 1/1.</text>
</comment>
<dbReference type="Proteomes" id="UP000095358">
    <property type="component" value="Unassembled WGS sequence"/>
</dbReference>
<gene>
    <name evidence="9" type="ORF">AWRI3580_g3920</name>
</gene>
<sequence length="333" mass="38104">MSRQKVTFLGPVGTYSHQAALQQFPDSSKYELIPSSSIPSCFEAVLSNNEIEYAVIPLENSTNGQVVFTYDLIRDVLNKNNNDESSKSINDYNNRKYPPLNIIGEQYVKIEHCLVVSDKDDLKNFDSINFENLYSHPQVWGQVSEYLNKPDFKGKFKNIIDCKSTSEAMLRCKEDKQKGIHSLAIGSGAGAKVNECEIVEEGINNMKGNTTRFLTFVKRKDNEKQLSTLLLNSESLNEKSEEKIVMLTFTTLKEGPGSLVEVLKIFQNFNINMTSISSRPIGQQSGKWQYIFYVEYDYIEGLNWRDEILKEIDDRCLTWALWGIFPRDPGYYV</sequence>
<evidence type="ECO:0000256" key="5">
    <source>
        <dbReference type="ARBA" id="ARBA00023222"/>
    </source>
</evidence>
<feature type="domain" description="ACT" evidence="8">
    <location>
        <begin position="247"/>
        <end position="329"/>
    </location>
</feature>
<dbReference type="AlphaFoldDB" id="A0A1E5R4J9"/>
<keyword evidence="4" id="KW-0057">Aromatic amino acid biosynthesis</keyword>
<dbReference type="FunFam" id="3.40.190.10:FF:000254">
    <property type="entry name" value="Prephenate dehydratase"/>
    <property type="match status" value="1"/>
</dbReference>
<dbReference type="GO" id="GO:0004664">
    <property type="term" value="F:prephenate dehydratase activity"/>
    <property type="evidence" value="ECO:0007669"/>
    <property type="project" value="UniProtKB-EC"/>
</dbReference>
<dbReference type="PANTHER" id="PTHR21022">
    <property type="entry name" value="PREPHENATE DEHYDRATASE P PROTEIN"/>
    <property type="match status" value="1"/>
</dbReference>
<dbReference type="STRING" id="29833.A0A1E5R4J9"/>
<dbReference type="PIRSF" id="PIRSF001500">
    <property type="entry name" value="Chor_mut_pdt_Ppr"/>
    <property type="match status" value="1"/>
</dbReference>
<comment type="caution">
    <text evidence="9">The sequence shown here is derived from an EMBL/GenBank/DDBJ whole genome shotgun (WGS) entry which is preliminary data.</text>
</comment>
<protein>
    <recommendedName>
        <fullName evidence="2">prephenate dehydratase</fullName>
        <ecNumber evidence="2">4.2.1.51</ecNumber>
    </recommendedName>
</protein>
<dbReference type="Gene3D" id="3.40.190.10">
    <property type="entry name" value="Periplasmic binding protein-like II"/>
    <property type="match status" value="2"/>
</dbReference>
<evidence type="ECO:0000256" key="6">
    <source>
        <dbReference type="ARBA" id="ARBA00023239"/>
    </source>
</evidence>
<evidence type="ECO:0000313" key="10">
    <source>
        <dbReference type="Proteomes" id="UP000095358"/>
    </source>
</evidence>
<dbReference type="InterPro" id="IPR008242">
    <property type="entry name" value="Chor_mutase/pphenate_deHydtase"/>
</dbReference>
<dbReference type="InterPro" id="IPR002912">
    <property type="entry name" value="ACT_dom"/>
</dbReference>
<evidence type="ECO:0000259" key="8">
    <source>
        <dbReference type="PROSITE" id="PS51671"/>
    </source>
</evidence>
<keyword evidence="6" id="KW-0456">Lyase</keyword>
<proteinExistence type="predicted"/>
<dbReference type="UniPathway" id="UPA00121">
    <property type="reaction ID" value="UER00345"/>
</dbReference>
<dbReference type="CDD" id="cd04905">
    <property type="entry name" value="ACT_CM-PDT"/>
    <property type="match status" value="1"/>
</dbReference>